<dbReference type="PANTHER" id="PTHR42756:SF1">
    <property type="entry name" value="TRANSCRIPTIONAL REPRESSOR OF EMRAB OPERON"/>
    <property type="match status" value="1"/>
</dbReference>
<evidence type="ECO:0000256" key="1">
    <source>
        <dbReference type="ARBA" id="ARBA00023015"/>
    </source>
</evidence>
<dbReference type="AlphaFoldDB" id="A0A7X1XGH4"/>
<dbReference type="InterPro" id="IPR036390">
    <property type="entry name" value="WH_DNA-bd_sf"/>
</dbReference>
<dbReference type="Pfam" id="PF12802">
    <property type="entry name" value="MarR_2"/>
    <property type="match status" value="1"/>
</dbReference>
<dbReference type="PROSITE" id="PS50995">
    <property type="entry name" value="HTH_MARR_2"/>
    <property type="match status" value="1"/>
</dbReference>
<sequence length="178" mass="19741">MKRVTKTVRRPRSIAADEPGAVPAEACDLSVLTDTFGFLIRACQVQAFRGFYEVLGETGLTPGSYATLALIGANPGVRQGFVASLLAFREPNMVRLVKELTGAGLIIGQRLPHDRRATGLELTEKGITFMESIQERVIELENSYTEGLTTSERIMLMELLKKMFRQGSQRGESFEFHD</sequence>
<dbReference type="InterPro" id="IPR036388">
    <property type="entry name" value="WH-like_DNA-bd_sf"/>
</dbReference>
<proteinExistence type="predicted"/>
<evidence type="ECO:0000313" key="5">
    <source>
        <dbReference type="EMBL" id="MQT50050.1"/>
    </source>
</evidence>
<organism evidence="6 8">
    <name type="scientific">Pseudomonas helleri</name>
    <dbReference type="NCBI Taxonomy" id="1608996"/>
    <lineage>
        <taxon>Bacteria</taxon>
        <taxon>Pseudomonadati</taxon>
        <taxon>Pseudomonadota</taxon>
        <taxon>Gammaproteobacteria</taxon>
        <taxon>Pseudomonadales</taxon>
        <taxon>Pseudomonadaceae</taxon>
        <taxon>Pseudomonas</taxon>
    </lineage>
</organism>
<dbReference type="RefSeq" id="WP_153329845.1">
    <property type="nucleotide sequence ID" value="NZ_WIWI01000053.1"/>
</dbReference>
<dbReference type="EMBL" id="WIWI01000053">
    <property type="protein sequence ID" value="MQT91121.1"/>
    <property type="molecule type" value="Genomic_DNA"/>
</dbReference>
<keyword evidence="1" id="KW-0805">Transcription regulation</keyword>
<gene>
    <name evidence="6" type="ORF">GHO39_18560</name>
    <name evidence="5" type="ORF">GHO40_25555</name>
</gene>
<dbReference type="Proteomes" id="UP000441404">
    <property type="component" value="Unassembled WGS sequence"/>
</dbReference>
<dbReference type="Gene3D" id="1.10.10.10">
    <property type="entry name" value="Winged helix-like DNA-binding domain superfamily/Winged helix DNA-binding domain"/>
    <property type="match status" value="1"/>
</dbReference>
<evidence type="ECO:0000256" key="3">
    <source>
        <dbReference type="ARBA" id="ARBA00023163"/>
    </source>
</evidence>
<evidence type="ECO:0000313" key="8">
    <source>
        <dbReference type="Proteomes" id="UP000489190"/>
    </source>
</evidence>
<evidence type="ECO:0000313" key="7">
    <source>
        <dbReference type="Proteomes" id="UP000441404"/>
    </source>
</evidence>
<dbReference type="GO" id="GO:0003700">
    <property type="term" value="F:DNA-binding transcription factor activity"/>
    <property type="evidence" value="ECO:0007669"/>
    <property type="project" value="InterPro"/>
</dbReference>
<evidence type="ECO:0000259" key="4">
    <source>
        <dbReference type="PROSITE" id="PS50995"/>
    </source>
</evidence>
<comment type="caution">
    <text evidence="6">The sequence shown here is derived from an EMBL/GenBank/DDBJ whole genome shotgun (WGS) entry which is preliminary data.</text>
</comment>
<dbReference type="PRINTS" id="PR00598">
    <property type="entry name" value="HTHMARR"/>
</dbReference>
<dbReference type="GO" id="GO:0003677">
    <property type="term" value="F:DNA binding"/>
    <property type="evidence" value="ECO:0007669"/>
    <property type="project" value="UniProtKB-KW"/>
</dbReference>
<protein>
    <submittedName>
        <fullName evidence="6">MarR family transcriptional regulator</fullName>
    </submittedName>
</protein>
<dbReference type="PANTHER" id="PTHR42756">
    <property type="entry name" value="TRANSCRIPTIONAL REGULATOR, MARR"/>
    <property type="match status" value="1"/>
</dbReference>
<name>A0A7X1XGH4_9PSED</name>
<evidence type="ECO:0000313" key="6">
    <source>
        <dbReference type="EMBL" id="MQT91121.1"/>
    </source>
</evidence>
<dbReference type="SUPFAM" id="SSF46785">
    <property type="entry name" value="Winged helix' DNA-binding domain"/>
    <property type="match status" value="1"/>
</dbReference>
<feature type="domain" description="HTH marR-type" evidence="4">
    <location>
        <begin position="1"/>
        <end position="165"/>
    </location>
</feature>
<dbReference type="InterPro" id="IPR000835">
    <property type="entry name" value="HTH_MarR-typ"/>
</dbReference>
<reference evidence="7 8" key="1">
    <citation type="submission" date="2019-10" db="EMBL/GenBank/DDBJ databases">
        <title>Evaluation of single-gene subtyping targets for Pseudomonas.</title>
        <authorList>
            <person name="Reichler S.J."/>
            <person name="Orsi R.H."/>
            <person name="Wiedmann M."/>
            <person name="Martin N.H."/>
            <person name="Murphy S.I."/>
        </authorList>
    </citation>
    <scope>NUCLEOTIDE SEQUENCE [LARGE SCALE GENOMIC DNA]</scope>
    <source>
        <strain evidence="6 8">FSL R10-3254</strain>
        <strain evidence="5 7">FSL R10-3257</strain>
    </source>
</reference>
<dbReference type="SMART" id="SM00347">
    <property type="entry name" value="HTH_MARR"/>
    <property type="match status" value="1"/>
</dbReference>
<accession>A0A7X1XGH4</accession>
<evidence type="ECO:0000256" key="2">
    <source>
        <dbReference type="ARBA" id="ARBA00023125"/>
    </source>
</evidence>
<keyword evidence="3" id="KW-0804">Transcription</keyword>
<keyword evidence="2" id="KW-0238">DNA-binding</keyword>
<dbReference type="EMBL" id="WIWJ01000085">
    <property type="protein sequence ID" value="MQT50050.1"/>
    <property type="molecule type" value="Genomic_DNA"/>
</dbReference>
<dbReference type="Proteomes" id="UP000489190">
    <property type="component" value="Unassembled WGS sequence"/>
</dbReference>